<dbReference type="SUPFAM" id="SSF51905">
    <property type="entry name" value="FAD/NAD(P)-binding domain"/>
    <property type="match status" value="2"/>
</dbReference>
<dbReference type="InterPro" id="IPR036188">
    <property type="entry name" value="FAD/NAD-bd_sf"/>
</dbReference>
<dbReference type="EMBL" id="LKCW01000001">
    <property type="protein sequence ID" value="KPM46387.1"/>
    <property type="molecule type" value="Genomic_DNA"/>
</dbReference>
<comment type="similarity">
    <text evidence="1">Belongs to the FAD-binding monooxygenase family.</text>
</comment>
<name>A0A0P7BM56_9HYPO</name>
<gene>
    <name evidence="3" type="ORF">AK830_g164</name>
</gene>
<organism evidence="3 4">
    <name type="scientific">Neonectria ditissima</name>
    <dbReference type="NCBI Taxonomy" id="78410"/>
    <lineage>
        <taxon>Eukaryota</taxon>
        <taxon>Fungi</taxon>
        <taxon>Dikarya</taxon>
        <taxon>Ascomycota</taxon>
        <taxon>Pezizomycotina</taxon>
        <taxon>Sordariomycetes</taxon>
        <taxon>Hypocreomycetidae</taxon>
        <taxon>Hypocreales</taxon>
        <taxon>Nectriaceae</taxon>
        <taxon>Neonectria</taxon>
    </lineage>
</organism>
<sequence>MIVPSSSRLPDYFKAPGLQPRFLRVIGIGAGASGLLLAYKLQRNFDKFDLKIFEKNDGIGGTWWENNYPGYFKEFYTKYGLEKYIKTSHAVVGCFWDQADSTWTVNVHNTKTGITNAYQCDVLISATGVLNAWKWPDVPGIGDFKGVMAHSAAWDNKLDLKDKTVALVGNGSSGIQILPAILPEVKRVINLIRSPAWISTPFGNSAPRRFSEEEKINFAENPEEHLKLRKSVEATNNGFFKIFLKGSPEAVKARQVFSEQMGSILDDADLAQKLIPSWSLGCRRLTPGVGYLEALKHPKTQLVYEALSEITEVGVVSAQGSKFDVDVIICASGFDTSFIPKFPLVGLGGKDLRDVWGNEPRGYLGLAVPDFPNFFTFLGSNCPIGNGPVLSAIEAQGDYICKVFNRLQTEHIKTMSPTAKAAEEFMEYKEDFFQTTVWSESCRSWYKLKHTNKVSALWVGSTIHYLRAIENPRYEDWDIKYMHRNRWSYLGNGLGPDDVDPAADLAYYVRQYDDSPILGSKKTHGGAWAGNRGESVIGLDEEPKEPVASQDTIIPSIN</sequence>
<keyword evidence="4" id="KW-1185">Reference proteome</keyword>
<feature type="compositionally biased region" description="Polar residues" evidence="2">
    <location>
        <begin position="549"/>
        <end position="558"/>
    </location>
</feature>
<evidence type="ECO:0000256" key="1">
    <source>
        <dbReference type="ARBA" id="ARBA00010139"/>
    </source>
</evidence>
<evidence type="ECO:0000256" key="2">
    <source>
        <dbReference type="SAM" id="MobiDB-lite"/>
    </source>
</evidence>
<proteinExistence type="inferred from homology"/>
<keyword evidence="3" id="KW-0560">Oxidoreductase</keyword>
<dbReference type="Proteomes" id="UP000050424">
    <property type="component" value="Unassembled WGS sequence"/>
</dbReference>
<evidence type="ECO:0000313" key="4">
    <source>
        <dbReference type="Proteomes" id="UP000050424"/>
    </source>
</evidence>
<dbReference type="InterPro" id="IPR051209">
    <property type="entry name" value="FAD-bind_Monooxygenase_sf"/>
</dbReference>
<comment type="caution">
    <text evidence="3">The sequence shown here is derived from an EMBL/GenBank/DDBJ whole genome shotgun (WGS) entry which is preliminary data.</text>
</comment>
<accession>A0A0P7BM56</accession>
<keyword evidence="3" id="KW-0503">Monooxygenase</keyword>
<protein>
    <submittedName>
        <fullName evidence="3">Putative sterigmatocystin biosynthesis monooxygenase stcW</fullName>
    </submittedName>
</protein>
<evidence type="ECO:0000313" key="3">
    <source>
        <dbReference type="EMBL" id="KPM46387.1"/>
    </source>
</evidence>
<dbReference type="AlphaFoldDB" id="A0A0P7BM56"/>
<dbReference type="Gene3D" id="3.50.50.60">
    <property type="entry name" value="FAD/NAD(P)-binding domain"/>
    <property type="match status" value="3"/>
</dbReference>
<dbReference type="PANTHER" id="PTHR42877:SF8">
    <property type="entry name" value="MONOOXYGENASE"/>
    <property type="match status" value="1"/>
</dbReference>
<feature type="region of interest" description="Disordered" evidence="2">
    <location>
        <begin position="536"/>
        <end position="558"/>
    </location>
</feature>
<dbReference type="GO" id="GO:0004497">
    <property type="term" value="F:monooxygenase activity"/>
    <property type="evidence" value="ECO:0007669"/>
    <property type="project" value="UniProtKB-KW"/>
</dbReference>
<dbReference type="Pfam" id="PF13450">
    <property type="entry name" value="NAD_binding_8"/>
    <property type="match status" value="1"/>
</dbReference>
<reference evidence="3 4" key="1">
    <citation type="submission" date="2015-09" db="EMBL/GenBank/DDBJ databases">
        <title>Draft genome of a European isolate of the apple canker pathogen Neonectria ditissima.</title>
        <authorList>
            <person name="Gomez-Cortecero A."/>
            <person name="Harrison R.J."/>
            <person name="Armitage A.D."/>
        </authorList>
    </citation>
    <scope>NUCLEOTIDE SEQUENCE [LARGE SCALE GENOMIC DNA]</scope>
    <source>
        <strain evidence="3 4">R09/05</strain>
    </source>
</reference>
<dbReference type="PANTHER" id="PTHR42877">
    <property type="entry name" value="L-ORNITHINE N(5)-MONOOXYGENASE-RELATED"/>
    <property type="match status" value="1"/>
</dbReference>
<dbReference type="OrthoDB" id="74360at2759"/>